<dbReference type="InterPro" id="IPR017880">
    <property type="entry name" value="KilA_N"/>
</dbReference>
<dbReference type="RefSeq" id="WP_029221544.1">
    <property type="nucleotide sequence ID" value="NZ_CAWLZN010000001.1"/>
</dbReference>
<feature type="domain" description="KilA-N" evidence="1">
    <location>
        <begin position="2"/>
        <end position="119"/>
    </location>
</feature>
<protein>
    <submittedName>
        <fullName evidence="2">KilA-N domain-containing protein</fullName>
    </submittedName>
</protein>
<dbReference type="SMART" id="SM01252">
    <property type="entry name" value="KilA-N"/>
    <property type="match status" value="1"/>
</dbReference>
<gene>
    <name evidence="2" type="ORF">LL965_20025</name>
</gene>
<sequence>MNTYPTPLMVANFQIRRDGAGRYCLNDLHQASGGAKRHQPSNWLRLQQTTELIRVLKARGALSDPKCEVQILISEDLKPVETTEGRYGGVYAVKQLVYAFAMWISPEFHLDVINAYDTLVTQGTAPAEPMQPAALHDTRSQVVARLYRARGAAEQQAQFEHAVQLSLTLGLPAPELPPCLPLAHTLESAQAQFWAVVSALQSTGHDINHARAAGHLALNLRQVQQLAASTGLSLPTPRSLHGALRASPYFVRANWACNSVIANKIVKCWVFAK</sequence>
<dbReference type="Pfam" id="PF04383">
    <property type="entry name" value="KilA-N"/>
    <property type="match status" value="1"/>
</dbReference>
<evidence type="ECO:0000313" key="2">
    <source>
        <dbReference type="EMBL" id="MCC4622226.1"/>
    </source>
</evidence>
<evidence type="ECO:0000313" key="3">
    <source>
        <dbReference type="Proteomes" id="UP001199206"/>
    </source>
</evidence>
<dbReference type="EMBL" id="JAJGQJ010000077">
    <property type="protein sequence ID" value="MCC4622226.1"/>
    <property type="molecule type" value="Genomic_DNA"/>
</dbReference>
<name>A0ABS8HJ84_9XANT</name>
<comment type="caution">
    <text evidence="2">The sequence shown here is derived from an EMBL/GenBank/DDBJ whole genome shotgun (WGS) entry which is preliminary data.</text>
</comment>
<keyword evidence="3" id="KW-1185">Reference proteome</keyword>
<dbReference type="PROSITE" id="PS51301">
    <property type="entry name" value="KILA_N"/>
    <property type="match status" value="1"/>
</dbReference>
<dbReference type="InterPro" id="IPR018004">
    <property type="entry name" value="KilA/APSES_HTH"/>
</dbReference>
<reference evidence="2 3" key="1">
    <citation type="submission" date="2021-10" db="EMBL/GenBank/DDBJ databases">
        <title>Genome sequencing of Xanthomonas strains from NCPPB.</title>
        <authorList>
            <person name="Hussein R."/>
            <person name="Harrison J."/>
            <person name="Studholme D.J."/>
            <person name="Vicente J."/>
            <person name="Grant M."/>
        </authorList>
    </citation>
    <scope>NUCLEOTIDE SEQUENCE [LARGE SCALE GENOMIC DNA]</scope>
    <source>
        <strain evidence="2 3">NCPPB 101</strain>
    </source>
</reference>
<organism evidence="2 3">
    <name type="scientific">Xanthomonas cassavae CFBP 4642</name>
    <dbReference type="NCBI Taxonomy" id="1219375"/>
    <lineage>
        <taxon>Bacteria</taxon>
        <taxon>Pseudomonadati</taxon>
        <taxon>Pseudomonadota</taxon>
        <taxon>Gammaproteobacteria</taxon>
        <taxon>Lysobacterales</taxon>
        <taxon>Lysobacteraceae</taxon>
        <taxon>Xanthomonas</taxon>
    </lineage>
</organism>
<accession>A0ABS8HJ84</accession>
<evidence type="ECO:0000259" key="1">
    <source>
        <dbReference type="PROSITE" id="PS51301"/>
    </source>
</evidence>
<dbReference type="Proteomes" id="UP001199206">
    <property type="component" value="Unassembled WGS sequence"/>
</dbReference>
<proteinExistence type="predicted"/>